<keyword evidence="2" id="KW-1185">Reference proteome</keyword>
<dbReference type="OrthoDB" id="7279501at2"/>
<protein>
    <submittedName>
        <fullName evidence="1">Uncharacterized protein</fullName>
    </submittedName>
</protein>
<dbReference type="Proteomes" id="UP000000268">
    <property type="component" value="Chromosome"/>
</dbReference>
<evidence type="ECO:0000313" key="2">
    <source>
        <dbReference type="Proteomes" id="UP000000268"/>
    </source>
</evidence>
<dbReference type="HOGENOM" id="CLU_2257526_0_0_3"/>
<name>B0CBH4_ACAM1</name>
<dbReference type="EMBL" id="CP000828">
    <property type="protein sequence ID" value="ABW27959.1"/>
    <property type="molecule type" value="Genomic_DNA"/>
</dbReference>
<dbReference type="KEGG" id="amr:AM1_2963"/>
<dbReference type="RefSeq" id="WP_012163393.1">
    <property type="nucleotide sequence ID" value="NC_009925.1"/>
</dbReference>
<gene>
    <name evidence="1" type="ordered locus">AM1_2963</name>
</gene>
<organism evidence="1 2">
    <name type="scientific">Acaryochloris marina (strain MBIC 11017)</name>
    <dbReference type="NCBI Taxonomy" id="329726"/>
    <lineage>
        <taxon>Bacteria</taxon>
        <taxon>Bacillati</taxon>
        <taxon>Cyanobacteriota</taxon>
        <taxon>Cyanophyceae</taxon>
        <taxon>Acaryochloridales</taxon>
        <taxon>Acaryochloridaceae</taxon>
        <taxon>Acaryochloris</taxon>
    </lineage>
</organism>
<accession>B0CBH4</accession>
<dbReference type="AlphaFoldDB" id="B0CBH4"/>
<evidence type="ECO:0000313" key="1">
    <source>
        <dbReference type="EMBL" id="ABW27959.1"/>
    </source>
</evidence>
<proteinExistence type="predicted"/>
<reference evidence="1 2" key="1">
    <citation type="journal article" date="2008" name="Proc. Natl. Acad. Sci. U.S.A.">
        <title>Niche adaptation and genome expansion in the chlorophyll d-producing cyanobacterium Acaryochloris marina.</title>
        <authorList>
            <person name="Swingley W.D."/>
            <person name="Chen M."/>
            <person name="Cheung P.C."/>
            <person name="Conrad A.L."/>
            <person name="Dejesa L.C."/>
            <person name="Hao J."/>
            <person name="Honchak B.M."/>
            <person name="Karbach L.E."/>
            <person name="Kurdoglu A."/>
            <person name="Lahiri S."/>
            <person name="Mastrian S.D."/>
            <person name="Miyashita H."/>
            <person name="Page L."/>
            <person name="Ramakrishna P."/>
            <person name="Satoh S."/>
            <person name="Sattley W.M."/>
            <person name="Shimada Y."/>
            <person name="Taylor H.L."/>
            <person name="Tomo T."/>
            <person name="Tsuchiya T."/>
            <person name="Wang Z.T."/>
            <person name="Raymond J."/>
            <person name="Mimuro M."/>
            <person name="Blankenship R.E."/>
            <person name="Touchman J.W."/>
        </authorList>
    </citation>
    <scope>NUCLEOTIDE SEQUENCE [LARGE SCALE GENOMIC DNA]</scope>
    <source>
        <strain evidence="2">MBIC 11017</strain>
    </source>
</reference>
<sequence>MESLRELYVDDGAIIYFDNQTGCDSTDLDHHLQQVRHFVATVTIVKLSTEGLQVFHTQDAACVIAKVRYRHQPQPGVRSTFFSNAISKTAKFDIFIFRRTSMN</sequence>